<dbReference type="SMART" id="SM00636">
    <property type="entry name" value="Glyco_18"/>
    <property type="match status" value="1"/>
</dbReference>
<keyword evidence="5 7" id="KW-0326">Glycosidase</keyword>
<comment type="catalytic activity">
    <reaction evidence="1">
        <text>Random endo-hydrolysis of N-acetyl-beta-D-glucosaminide (1-&gt;4)-beta-linkages in chitin and chitodextrins.</text>
        <dbReference type="EC" id="3.2.1.14"/>
    </reaction>
</comment>
<evidence type="ECO:0000256" key="8">
    <source>
        <dbReference type="RuleBase" id="RU004453"/>
    </source>
</evidence>
<feature type="chain" id="PRO_5040279657" evidence="10">
    <location>
        <begin position="22"/>
        <end position="563"/>
    </location>
</feature>
<keyword evidence="3" id="KW-0146">Chitin degradation</keyword>
<keyword evidence="10" id="KW-0732">Signal</keyword>
<evidence type="ECO:0000256" key="7">
    <source>
        <dbReference type="RuleBase" id="RU000489"/>
    </source>
</evidence>
<dbReference type="Proteomes" id="UP000807025">
    <property type="component" value="Unassembled WGS sequence"/>
</dbReference>
<accession>A0A9P5ZWT2</accession>
<dbReference type="PANTHER" id="PTHR11177:SF392">
    <property type="entry name" value="HAP41P"/>
    <property type="match status" value="1"/>
</dbReference>
<evidence type="ECO:0000256" key="3">
    <source>
        <dbReference type="ARBA" id="ARBA00023024"/>
    </source>
</evidence>
<feature type="compositionally biased region" description="Polar residues" evidence="9">
    <location>
        <begin position="99"/>
        <end position="109"/>
    </location>
</feature>
<keyword evidence="13" id="KW-1185">Reference proteome</keyword>
<evidence type="ECO:0000313" key="13">
    <source>
        <dbReference type="Proteomes" id="UP000807025"/>
    </source>
</evidence>
<dbReference type="Gene3D" id="3.20.20.80">
    <property type="entry name" value="Glycosidases"/>
    <property type="match status" value="2"/>
</dbReference>
<feature type="compositionally biased region" description="Low complexity" evidence="9">
    <location>
        <begin position="110"/>
        <end position="152"/>
    </location>
</feature>
<evidence type="ECO:0000259" key="11">
    <source>
        <dbReference type="PROSITE" id="PS51910"/>
    </source>
</evidence>
<dbReference type="PROSITE" id="PS51910">
    <property type="entry name" value="GH18_2"/>
    <property type="match status" value="1"/>
</dbReference>
<dbReference type="PANTHER" id="PTHR11177">
    <property type="entry name" value="CHITINASE"/>
    <property type="match status" value="1"/>
</dbReference>
<keyword evidence="4" id="KW-0119">Carbohydrate metabolism</keyword>
<dbReference type="GO" id="GO:0008061">
    <property type="term" value="F:chitin binding"/>
    <property type="evidence" value="ECO:0007669"/>
    <property type="project" value="InterPro"/>
</dbReference>
<dbReference type="GO" id="GO:0006032">
    <property type="term" value="P:chitin catabolic process"/>
    <property type="evidence" value="ECO:0007669"/>
    <property type="project" value="UniProtKB-KW"/>
</dbReference>
<organism evidence="12 13">
    <name type="scientific">Pleurotus eryngii</name>
    <name type="common">Boletus of the steppes</name>
    <dbReference type="NCBI Taxonomy" id="5323"/>
    <lineage>
        <taxon>Eukaryota</taxon>
        <taxon>Fungi</taxon>
        <taxon>Dikarya</taxon>
        <taxon>Basidiomycota</taxon>
        <taxon>Agaricomycotina</taxon>
        <taxon>Agaricomycetes</taxon>
        <taxon>Agaricomycetidae</taxon>
        <taxon>Agaricales</taxon>
        <taxon>Pleurotineae</taxon>
        <taxon>Pleurotaceae</taxon>
        <taxon>Pleurotus</taxon>
    </lineage>
</organism>
<evidence type="ECO:0000256" key="9">
    <source>
        <dbReference type="SAM" id="MobiDB-lite"/>
    </source>
</evidence>
<comment type="caution">
    <text evidence="12">The sequence shown here is derived from an EMBL/GenBank/DDBJ whole genome shotgun (WGS) entry which is preliminary data.</text>
</comment>
<feature type="region of interest" description="Disordered" evidence="9">
    <location>
        <begin position="413"/>
        <end position="434"/>
    </location>
</feature>
<evidence type="ECO:0000313" key="12">
    <source>
        <dbReference type="EMBL" id="KAF9495424.1"/>
    </source>
</evidence>
<sequence>MFHRTKTTFVLLAFVYSAVLCAPVAEYNEQVGFSANGPADNSATVGLNAHIPSKPILNALQQAARPGVDESAIIAEEDLHSASVSNSYTLATPSMVAQEPTTSVAEQAQVTPTAVTPTSSASSSVASSSTSSLAETTSSAPVSMSSSVPNPSLTALGRPRATPMVMAYYPDWAGDSHPPEKIDFDKYDWVDFAFAEPGSDQRLYWDDGERSPELLKRLTTAAHEKGSKVKLSIGGWAGSRFFSSAVSEEQTRQRFVDAIAQKYQEAQLDGIDIDWEYPAKKGETGNEVSATDSANFLAFLRLLRKTLPADAKISAATQSFPFATPEGLPMANVTEFADQLDWILLMNYDVWGSSADRPGPNAPFFNSCGNSTQPEASALAGFTAWTKAGFPASQIVLGVPSYGYISRSNAQTLRQRSQHERKRHSSRRVQGSRKVTRDDGLGVVHVVSEDGGDQVQFRDLVKQGALVQSGPTSGIAHPIFVGGGGFLRHWDECSQTPFLVSTQGQGQVISYDDPESLRMKSEFVRQTGMLGVNMFDVHGDSNNSDLTDAIILGLGLDKKIRSD</sequence>
<feature type="compositionally biased region" description="Basic residues" evidence="9">
    <location>
        <begin position="419"/>
        <end position="431"/>
    </location>
</feature>
<dbReference type="InterPro" id="IPR011583">
    <property type="entry name" value="Chitinase_II/V-like_cat"/>
</dbReference>
<proteinExistence type="inferred from homology"/>
<evidence type="ECO:0000256" key="10">
    <source>
        <dbReference type="SAM" id="SignalP"/>
    </source>
</evidence>
<dbReference type="OrthoDB" id="73875at2759"/>
<dbReference type="GO" id="GO:0005576">
    <property type="term" value="C:extracellular region"/>
    <property type="evidence" value="ECO:0007669"/>
    <property type="project" value="TreeGrafter"/>
</dbReference>
<evidence type="ECO:0000256" key="4">
    <source>
        <dbReference type="ARBA" id="ARBA00023277"/>
    </source>
</evidence>
<dbReference type="InterPro" id="IPR001579">
    <property type="entry name" value="Glyco_hydro_18_chit_AS"/>
</dbReference>
<evidence type="ECO:0000256" key="5">
    <source>
        <dbReference type="ARBA" id="ARBA00023295"/>
    </source>
</evidence>
<dbReference type="InterPro" id="IPR050314">
    <property type="entry name" value="Glycosyl_Hydrlase_18"/>
</dbReference>
<feature type="domain" description="GH18" evidence="11">
    <location>
        <begin position="163"/>
        <end position="557"/>
    </location>
</feature>
<evidence type="ECO:0000256" key="2">
    <source>
        <dbReference type="ARBA" id="ARBA00022801"/>
    </source>
</evidence>
<dbReference type="AlphaFoldDB" id="A0A9P5ZWT2"/>
<protein>
    <submittedName>
        <fullName evidence="12">Glycoside hydrolase</fullName>
    </submittedName>
</protein>
<dbReference type="InterPro" id="IPR017853">
    <property type="entry name" value="GH"/>
</dbReference>
<feature type="region of interest" description="Disordered" evidence="9">
    <location>
        <begin position="99"/>
        <end position="157"/>
    </location>
</feature>
<reference evidence="12" key="1">
    <citation type="submission" date="2020-11" db="EMBL/GenBank/DDBJ databases">
        <authorList>
            <consortium name="DOE Joint Genome Institute"/>
            <person name="Ahrendt S."/>
            <person name="Riley R."/>
            <person name="Andreopoulos W."/>
            <person name="Labutti K."/>
            <person name="Pangilinan J."/>
            <person name="Ruiz-Duenas F.J."/>
            <person name="Barrasa J.M."/>
            <person name="Sanchez-Garcia M."/>
            <person name="Camarero S."/>
            <person name="Miyauchi S."/>
            <person name="Serrano A."/>
            <person name="Linde D."/>
            <person name="Babiker R."/>
            <person name="Drula E."/>
            <person name="Ayuso-Fernandez I."/>
            <person name="Pacheco R."/>
            <person name="Padilla G."/>
            <person name="Ferreira P."/>
            <person name="Barriuso J."/>
            <person name="Kellner H."/>
            <person name="Castanera R."/>
            <person name="Alfaro M."/>
            <person name="Ramirez L."/>
            <person name="Pisabarro A.G."/>
            <person name="Kuo A."/>
            <person name="Tritt A."/>
            <person name="Lipzen A."/>
            <person name="He G."/>
            <person name="Yan M."/>
            <person name="Ng V."/>
            <person name="Cullen D."/>
            <person name="Martin F."/>
            <person name="Rosso M.-N."/>
            <person name="Henrissat B."/>
            <person name="Hibbett D."/>
            <person name="Martinez A.T."/>
            <person name="Grigoriev I.V."/>
        </authorList>
    </citation>
    <scope>NUCLEOTIDE SEQUENCE</scope>
    <source>
        <strain evidence="12">ATCC 90797</strain>
    </source>
</reference>
<keyword evidence="2 7" id="KW-0378">Hydrolase</keyword>
<gene>
    <name evidence="12" type="ORF">BDN71DRAFT_878658</name>
</gene>
<dbReference type="PROSITE" id="PS01095">
    <property type="entry name" value="GH18_1"/>
    <property type="match status" value="1"/>
</dbReference>
<name>A0A9P5ZWT2_PLEER</name>
<dbReference type="InterPro" id="IPR001223">
    <property type="entry name" value="Glyco_hydro18_cat"/>
</dbReference>
<keyword evidence="6" id="KW-0624">Polysaccharide degradation</keyword>
<evidence type="ECO:0000256" key="1">
    <source>
        <dbReference type="ARBA" id="ARBA00000822"/>
    </source>
</evidence>
<evidence type="ECO:0000256" key="6">
    <source>
        <dbReference type="ARBA" id="ARBA00023326"/>
    </source>
</evidence>
<dbReference type="Pfam" id="PF00704">
    <property type="entry name" value="Glyco_hydro_18"/>
    <property type="match status" value="1"/>
</dbReference>
<dbReference type="SUPFAM" id="SSF51445">
    <property type="entry name" value="(Trans)glycosidases"/>
    <property type="match status" value="1"/>
</dbReference>
<dbReference type="GO" id="GO:0008843">
    <property type="term" value="F:endochitinase activity"/>
    <property type="evidence" value="ECO:0007669"/>
    <property type="project" value="UniProtKB-EC"/>
</dbReference>
<dbReference type="GO" id="GO:0000272">
    <property type="term" value="P:polysaccharide catabolic process"/>
    <property type="evidence" value="ECO:0007669"/>
    <property type="project" value="UniProtKB-KW"/>
</dbReference>
<dbReference type="EMBL" id="MU154562">
    <property type="protein sequence ID" value="KAF9495424.1"/>
    <property type="molecule type" value="Genomic_DNA"/>
</dbReference>
<feature type="signal peptide" evidence="10">
    <location>
        <begin position="1"/>
        <end position="21"/>
    </location>
</feature>
<comment type="similarity">
    <text evidence="8">Belongs to the glycosyl hydrolase 18 family.</text>
</comment>